<keyword evidence="2" id="KW-1185">Reference proteome</keyword>
<evidence type="ECO:0000313" key="2">
    <source>
        <dbReference type="Proteomes" id="UP000499080"/>
    </source>
</evidence>
<organism evidence="1 2">
    <name type="scientific">Araneus ventricosus</name>
    <name type="common">Orbweaver spider</name>
    <name type="synonym">Epeira ventricosa</name>
    <dbReference type="NCBI Taxonomy" id="182803"/>
    <lineage>
        <taxon>Eukaryota</taxon>
        <taxon>Metazoa</taxon>
        <taxon>Ecdysozoa</taxon>
        <taxon>Arthropoda</taxon>
        <taxon>Chelicerata</taxon>
        <taxon>Arachnida</taxon>
        <taxon>Araneae</taxon>
        <taxon>Araneomorphae</taxon>
        <taxon>Entelegynae</taxon>
        <taxon>Araneoidea</taxon>
        <taxon>Araneidae</taxon>
        <taxon>Araneus</taxon>
    </lineage>
</organism>
<protein>
    <submittedName>
        <fullName evidence="1">Uncharacterized protein</fullName>
    </submittedName>
</protein>
<sequence length="94" mass="10581">MIVKSSSFQSNYNYRGLNKRKTGGLWYQLPAPVGKQTSHGLLPKCPRDFPMGKLTTSEPSTDLVLIQIFYVFHIAEKHAVYTLATMLKGYEPSS</sequence>
<proteinExistence type="predicted"/>
<evidence type="ECO:0000313" key="1">
    <source>
        <dbReference type="EMBL" id="GBO26769.1"/>
    </source>
</evidence>
<name>A0A4Y2VNR4_ARAVE</name>
<dbReference type="AlphaFoldDB" id="A0A4Y2VNR4"/>
<dbReference type="EMBL" id="BGPR01049773">
    <property type="protein sequence ID" value="GBO26769.1"/>
    <property type="molecule type" value="Genomic_DNA"/>
</dbReference>
<accession>A0A4Y2VNR4</accession>
<reference evidence="1 2" key="1">
    <citation type="journal article" date="2019" name="Sci. Rep.">
        <title>Orb-weaving spider Araneus ventricosus genome elucidates the spidroin gene catalogue.</title>
        <authorList>
            <person name="Kono N."/>
            <person name="Nakamura H."/>
            <person name="Ohtoshi R."/>
            <person name="Moran D.A.P."/>
            <person name="Shinohara A."/>
            <person name="Yoshida Y."/>
            <person name="Fujiwara M."/>
            <person name="Mori M."/>
            <person name="Tomita M."/>
            <person name="Arakawa K."/>
        </authorList>
    </citation>
    <scope>NUCLEOTIDE SEQUENCE [LARGE SCALE GENOMIC DNA]</scope>
</reference>
<comment type="caution">
    <text evidence="1">The sequence shown here is derived from an EMBL/GenBank/DDBJ whole genome shotgun (WGS) entry which is preliminary data.</text>
</comment>
<dbReference type="Proteomes" id="UP000499080">
    <property type="component" value="Unassembled WGS sequence"/>
</dbReference>
<gene>
    <name evidence="1" type="ORF">AVEN_248976_1</name>
</gene>